<proteinExistence type="predicted"/>
<gene>
    <name evidence="1" type="ORF">OUZ56_030470</name>
</gene>
<reference evidence="1 2" key="1">
    <citation type="journal article" date="2023" name="Nucleic Acids Res.">
        <title>The hologenome of Daphnia magna reveals possible DNA methylation and microbiome-mediated evolution of the host genome.</title>
        <authorList>
            <person name="Chaturvedi A."/>
            <person name="Li X."/>
            <person name="Dhandapani V."/>
            <person name="Marshall H."/>
            <person name="Kissane S."/>
            <person name="Cuenca-Cambronero M."/>
            <person name="Asole G."/>
            <person name="Calvet F."/>
            <person name="Ruiz-Romero M."/>
            <person name="Marangio P."/>
            <person name="Guigo R."/>
            <person name="Rago D."/>
            <person name="Mirbahai L."/>
            <person name="Eastwood N."/>
            <person name="Colbourne J.K."/>
            <person name="Zhou J."/>
            <person name="Mallon E."/>
            <person name="Orsini L."/>
        </authorList>
    </citation>
    <scope>NUCLEOTIDE SEQUENCE [LARGE SCALE GENOMIC DNA]</scope>
    <source>
        <strain evidence="1">LRV0_1</strain>
    </source>
</reference>
<comment type="caution">
    <text evidence="1">The sequence shown here is derived from an EMBL/GenBank/DDBJ whole genome shotgun (WGS) entry which is preliminary data.</text>
</comment>
<protein>
    <submittedName>
        <fullName evidence="1">Uncharacterized protein</fullName>
    </submittedName>
</protein>
<keyword evidence="2" id="KW-1185">Reference proteome</keyword>
<evidence type="ECO:0000313" key="2">
    <source>
        <dbReference type="Proteomes" id="UP001234178"/>
    </source>
</evidence>
<evidence type="ECO:0000313" key="1">
    <source>
        <dbReference type="EMBL" id="KAK4015493.1"/>
    </source>
</evidence>
<accession>A0ABQ9ZRE1</accession>
<organism evidence="1 2">
    <name type="scientific">Daphnia magna</name>
    <dbReference type="NCBI Taxonomy" id="35525"/>
    <lineage>
        <taxon>Eukaryota</taxon>
        <taxon>Metazoa</taxon>
        <taxon>Ecdysozoa</taxon>
        <taxon>Arthropoda</taxon>
        <taxon>Crustacea</taxon>
        <taxon>Branchiopoda</taxon>
        <taxon>Diplostraca</taxon>
        <taxon>Cladocera</taxon>
        <taxon>Anomopoda</taxon>
        <taxon>Daphniidae</taxon>
        <taxon>Daphnia</taxon>
    </lineage>
</organism>
<name>A0ABQ9ZRE1_9CRUS</name>
<dbReference type="Proteomes" id="UP001234178">
    <property type="component" value="Unassembled WGS sequence"/>
</dbReference>
<sequence>MHAKQTIAKDIYGLELVVYNPWLSRIPGLVLYTFCTCTERSGTKSVVNGFAVDKQGKDLEFYRTRQE</sequence>
<dbReference type="EMBL" id="JAOYFB010000005">
    <property type="protein sequence ID" value="KAK4015493.1"/>
    <property type="molecule type" value="Genomic_DNA"/>
</dbReference>